<dbReference type="PANTHER" id="PTHR46566">
    <property type="entry name" value="1-PHOSPHOFRUCTOKINASE-RELATED"/>
    <property type="match status" value="1"/>
</dbReference>
<dbReference type="AlphaFoldDB" id="X1JK64"/>
<accession>X1JK64</accession>
<keyword evidence="3" id="KW-0418">Kinase</keyword>
<feature type="non-terminal residue" evidence="6">
    <location>
        <position position="153"/>
    </location>
</feature>
<reference evidence="6" key="1">
    <citation type="journal article" date="2014" name="Front. Microbiol.">
        <title>High frequency of phylogenetically diverse reductive dehalogenase-homologous genes in deep subseafloor sedimentary metagenomes.</title>
        <authorList>
            <person name="Kawai M."/>
            <person name="Futagami T."/>
            <person name="Toyoda A."/>
            <person name="Takaki Y."/>
            <person name="Nishi S."/>
            <person name="Hori S."/>
            <person name="Arai W."/>
            <person name="Tsubouchi T."/>
            <person name="Morono Y."/>
            <person name="Uchiyama I."/>
            <person name="Ito T."/>
            <person name="Fujiyama A."/>
            <person name="Inagaki F."/>
            <person name="Takami H."/>
        </authorList>
    </citation>
    <scope>NUCLEOTIDE SEQUENCE</scope>
    <source>
        <strain evidence="6">Expedition CK06-06</strain>
    </source>
</reference>
<evidence type="ECO:0000256" key="3">
    <source>
        <dbReference type="ARBA" id="ARBA00022777"/>
    </source>
</evidence>
<dbReference type="PROSITE" id="PS00583">
    <property type="entry name" value="PFKB_KINASES_1"/>
    <property type="match status" value="1"/>
</dbReference>
<sequence length="153" mass="16993">MIATVTLNPSLDKTVTVEGLVVDETNRWTSLRRDPGGKGINVSRVLHELGNETIAYGFIGGIDGQILEHLLEQQGVPHDFTPINGQIRSNFIITNLKTRRQTRIDAPGPHISRNELENLMDKITHIEPKPDFLVLAGSVPPGVPDDIYRQLIE</sequence>
<gene>
    <name evidence="6" type="ORF">S03H2_63067</name>
</gene>
<evidence type="ECO:0000256" key="4">
    <source>
        <dbReference type="ARBA" id="ARBA00022840"/>
    </source>
</evidence>
<keyword evidence="1" id="KW-0808">Transferase</keyword>
<keyword evidence="4" id="KW-0067">ATP-binding</keyword>
<comment type="caution">
    <text evidence="6">The sequence shown here is derived from an EMBL/GenBank/DDBJ whole genome shotgun (WGS) entry which is preliminary data.</text>
</comment>
<dbReference type="SUPFAM" id="SSF53613">
    <property type="entry name" value="Ribokinase-like"/>
    <property type="match status" value="1"/>
</dbReference>
<evidence type="ECO:0000259" key="5">
    <source>
        <dbReference type="Pfam" id="PF00294"/>
    </source>
</evidence>
<organism evidence="6">
    <name type="scientific">marine sediment metagenome</name>
    <dbReference type="NCBI Taxonomy" id="412755"/>
    <lineage>
        <taxon>unclassified sequences</taxon>
        <taxon>metagenomes</taxon>
        <taxon>ecological metagenomes</taxon>
    </lineage>
</organism>
<dbReference type="PANTHER" id="PTHR46566:SF2">
    <property type="entry name" value="ATP-DEPENDENT 6-PHOSPHOFRUCTOKINASE ISOZYME 2"/>
    <property type="match status" value="1"/>
</dbReference>
<keyword evidence="2" id="KW-0547">Nucleotide-binding</keyword>
<dbReference type="Pfam" id="PF00294">
    <property type="entry name" value="PfkB"/>
    <property type="match status" value="1"/>
</dbReference>
<dbReference type="EMBL" id="BARU01040828">
    <property type="protein sequence ID" value="GAH81875.1"/>
    <property type="molecule type" value="Genomic_DNA"/>
</dbReference>
<evidence type="ECO:0000256" key="1">
    <source>
        <dbReference type="ARBA" id="ARBA00022679"/>
    </source>
</evidence>
<dbReference type="Gene3D" id="2.20.150.10">
    <property type="entry name" value="putative 5-dehydro-2- deoxygluconokinase"/>
    <property type="match status" value="1"/>
</dbReference>
<dbReference type="Gene3D" id="3.40.1190.20">
    <property type="match status" value="1"/>
</dbReference>
<dbReference type="GO" id="GO:0008443">
    <property type="term" value="F:phosphofructokinase activity"/>
    <property type="evidence" value="ECO:0007669"/>
    <property type="project" value="TreeGrafter"/>
</dbReference>
<feature type="domain" description="Carbohydrate kinase PfkB" evidence="5">
    <location>
        <begin position="7"/>
        <end position="152"/>
    </location>
</feature>
<dbReference type="GO" id="GO:0005829">
    <property type="term" value="C:cytosol"/>
    <property type="evidence" value="ECO:0007669"/>
    <property type="project" value="TreeGrafter"/>
</dbReference>
<dbReference type="GO" id="GO:0005524">
    <property type="term" value="F:ATP binding"/>
    <property type="evidence" value="ECO:0007669"/>
    <property type="project" value="UniProtKB-KW"/>
</dbReference>
<dbReference type="InterPro" id="IPR023314">
    <property type="entry name" value="Myo_inos_IolC-like_sf"/>
</dbReference>
<protein>
    <recommendedName>
        <fullName evidence="5">Carbohydrate kinase PfkB domain-containing protein</fullName>
    </recommendedName>
</protein>
<name>X1JK64_9ZZZZ</name>
<proteinExistence type="predicted"/>
<evidence type="ECO:0000256" key="2">
    <source>
        <dbReference type="ARBA" id="ARBA00022741"/>
    </source>
</evidence>
<evidence type="ECO:0000313" key="6">
    <source>
        <dbReference type="EMBL" id="GAH81875.1"/>
    </source>
</evidence>
<dbReference type="InterPro" id="IPR011611">
    <property type="entry name" value="PfkB_dom"/>
</dbReference>
<dbReference type="InterPro" id="IPR029056">
    <property type="entry name" value="Ribokinase-like"/>
</dbReference>
<dbReference type="InterPro" id="IPR002173">
    <property type="entry name" value="Carboh/pur_kinase_PfkB_CS"/>
</dbReference>